<feature type="transmembrane region" description="Helical" evidence="1">
    <location>
        <begin position="240"/>
        <end position="259"/>
    </location>
</feature>
<gene>
    <name evidence="2" type="ORF">FA727_08130</name>
</gene>
<evidence type="ECO:0000313" key="2">
    <source>
        <dbReference type="EMBL" id="TKC19496.1"/>
    </source>
</evidence>
<name>A0A4U1DDI7_9BACI</name>
<organism evidence="2 3">
    <name type="scientific">Robertmurraya kyonggiensis</name>
    <dbReference type="NCBI Taxonomy" id="1037680"/>
    <lineage>
        <taxon>Bacteria</taxon>
        <taxon>Bacillati</taxon>
        <taxon>Bacillota</taxon>
        <taxon>Bacilli</taxon>
        <taxon>Bacillales</taxon>
        <taxon>Bacillaceae</taxon>
        <taxon>Robertmurraya</taxon>
    </lineage>
</organism>
<keyword evidence="1" id="KW-1133">Transmembrane helix</keyword>
<accession>A0A4U1DDI7</accession>
<comment type="caution">
    <text evidence="2">The sequence shown here is derived from an EMBL/GenBank/DDBJ whole genome shotgun (WGS) entry which is preliminary data.</text>
</comment>
<feature type="transmembrane region" description="Helical" evidence="1">
    <location>
        <begin position="212"/>
        <end position="228"/>
    </location>
</feature>
<feature type="transmembrane region" description="Helical" evidence="1">
    <location>
        <begin position="20"/>
        <end position="38"/>
    </location>
</feature>
<proteinExistence type="predicted"/>
<dbReference type="OrthoDB" id="1955097at2"/>
<dbReference type="Proteomes" id="UP000307756">
    <property type="component" value="Unassembled WGS sequence"/>
</dbReference>
<protein>
    <submittedName>
        <fullName evidence="2">Uncharacterized protein</fullName>
    </submittedName>
</protein>
<feature type="transmembrane region" description="Helical" evidence="1">
    <location>
        <begin position="181"/>
        <end position="200"/>
    </location>
</feature>
<dbReference type="EMBL" id="SWBM01000001">
    <property type="protein sequence ID" value="TKC19496.1"/>
    <property type="molecule type" value="Genomic_DNA"/>
</dbReference>
<evidence type="ECO:0000256" key="1">
    <source>
        <dbReference type="SAM" id="Phobius"/>
    </source>
</evidence>
<feature type="transmembrane region" description="Helical" evidence="1">
    <location>
        <begin position="92"/>
        <end position="111"/>
    </location>
</feature>
<feature type="transmembrane region" description="Helical" evidence="1">
    <location>
        <begin position="123"/>
        <end position="143"/>
    </location>
</feature>
<keyword evidence="1" id="KW-0812">Transmembrane</keyword>
<evidence type="ECO:0000313" key="3">
    <source>
        <dbReference type="Proteomes" id="UP000307756"/>
    </source>
</evidence>
<reference evidence="2 3" key="1">
    <citation type="journal article" date="2011" name="J. Microbiol.">
        <title>Bacillus kyonggiensis sp. nov., isolated from soil of a lettuce field.</title>
        <authorList>
            <person name="Dong K."/>
            <person name="Lee S."/>
        </authorList>
    </citation>
    <scope>NUCLEOTIDE SEQUENCE [LARGE SCALE GENOMIC DNA]</scope>
    <source>
        <strain evidence="2 3">NB22</strain>
    </source>
</reference>
<feature type="transmembrane region" description="Helical" evidence="1">
    <location>
        <begin position="50"/>
        <end position="72"/>
    </location>
</feature>
<sequence length="642" mass="75565">MELISRFVLHIENYFLLSHFSKGIILWTLTALAIYGMISFFVKKWDNTKVSIYVGFAVRLALLIGLSIEMLHQANITEIANIYYDRQPSLRQFLQFLFFGYIIVVGFYYILTLKQKKNQGIFYILDIAVLTLPALQFLTSMVIYMVKGEVERSEITVFLIILLILIGCLILFFLNYWEIRWLTIIPFYVVVLFVCLLIFALRKDTGVDIMEISNLIIFLGLLMTYHLFKRREVGQLERFKRPFSLAIACIFLVLCNPLYNVADAALAKTDAEVRLRYYESTNLVQLEEAKELATIITGDRRFMLQQSETEDFHNRYFFQSENYAVDIHGISGEVFNLHRRTKPVGNELSNDEYIVRSKQLLQKMGRTLLPDNQINISVTEEESRVKIEMQPKLSEGFMNTTISWEKESLVEFHENLNIYSIETLKDVRIDTKIIESVLNQWYKLLGQKRPEYVIDDVQYGYSNRTIEIYIITNNNHLITIDGRTGEILYFSGSLESQGQGNFEEIEAKILAQKKVKTKEWQRERHSNFWEWREKDPDEMKLTYVHQFGYTEGQPLFMYDKGFDYYREKDNNIKNASSREAYEAVAQELEYTPYASRAKLTEVVDENDKIHLAWLIVIQPYKTSEHRLYLVDVETKEWVSLYE</sequence>
<dbReference type="RefSeq" id="WP_136830404.1">
    <property type="nucleotide sequence ID" value="NZ_SWBM01000001.1"/>
</dbReference>
<feature type="transmembrane region" description="Helical" evidence="1">
    <location>
        <begin position="155"/>
        <end position="174"/>
    </location>
</feature>
<keyword evidence="3" id="KW-1185">Reference proteome</keyword>
<keyword evidence="1" id="KW-0472">Membrane</keyword>
<dbReference type="AlphaFoldDB" id="A0A4U1DDI7"/>